<comment type="caution">
    <text evidence="4">The sequence shown here is derived from an EMBL/GenBank/DDBJ whole genome shotgun (WGS) entry which is preliminary data.</text>
</comment>
<name>A0ABV5NY59_9ACTN</name>
<dbReference type="InterPro" id="IPR003658">
    <property type="entry name" value="Anti-sigma_ant"/>
</dbReference>
<keyword evidence="5" id="KW-1185">Reference proteome</keyword>
<proteinExistence type="inferred from homology"/>
<evidence type="ECO:0000259" key="3">
    <source>
        <dbReference type="PROSITE" id="PS50801"/>
    </source>
</evidence>
<dbReference type="Gene3D" id="3.30.750.24">
    <property type="entry name" value="STAS domain"/>
    <property type="match status" value="1"/>
</dbReference>
<accession>A0ABV5NY59</accession>
<evidence type="ECO:0000313" key="4">
    <source>
        <dbReference type="EMBL" id="MFB9474639.1"/>
    </source>
</evidence>
<dbReference type="RefSeq" id="WP_345392857.1">
    <property type="nucleotide sequence ID" value="NZ_BAAAXS010000001.1"/>
</dbReference>
<gene>
    <name evidence="4" type="ORF">ACFFR3_34520</name>
</gene>
<evidence type="ECO:0000256" key="1">
    <source>
        <dbReference type="ARBA" id="ARBA00009013"/>
    </source>
</evidence>
<evidence type="ECO:0000256" key="2">
    <source>
        <dbReference type="RuleBase" id="RU003749"/>
    </source>
</evidence>
<comment type="similarity">
    <text evidence="1 2">Belongs to the anti-sigma-factor antagonist family.</text>
</comment>
<protein>
    <recommendedName>
        <fullName evidence="2">Anti-sigma factor antagonist</fullName>
    </recommendedName>
</protein>
<dbReference type="PROSITE" id="PS50801">
    <property type="entry name" value="STAS"/>
    <property type="match status" value="1"/>
</dbReference>
<reference evidence="4 5" key="1">
    <citation type="submission" date="2024-09" db="EMBL/GenBank/DDBJ databases">
        <authorList>
            <person name="Sun Q."/>
            <person name="Mori K."/>
        </authorList>
    </citation>
    <scope>NUCLEOTIDE SEQUENCE [LARGE SCALE GENOMIC DNA]</scope>
    <source>
        <strain evidence="4 5">JCM 3324</strain>
    </source>
</reference>
<feature type="domain" description="STAS" evidence="3">
    <location>
        <begin position="4"/>
        <end position="112"/>
    </location>
</feature>
<dbReference type="InterPro" id="IPR036513">
    <property type="entry name" value="STAS_dom_sf"/>
</dbReference>
<dbReference type="Proteomes" id="UP001589568">
    <property type="component" value="Unassembled WGS sequence"/>
</dbReference>
<dbReference type="EMBL" id="JBHMCF010000038">
    <property type="protein sequence ID" value="MFB9474639.1"/>
    <property type="molecule type" value="Genomic_DNA"/>
</dbReference>
<dbReference type="PANTHER" id="PTHR33495">
    <property type="entry name" value="ANTI-SIGMA FACTOR ANTAGONIST TM_1081-RELATED-RELATED"/>
    <property type="match status" value="1"/>
</dbReference>
<dbReference type="SUPFAM" id="SSF52091">
    <property type="entry name" value="SpoIIaa-like"/>
    <property type="match status" value="1"/>
</dbReference>
<organism evidence="4 5">
    <name type="scientific">Nonomuraea salmonea</name>
    <dbReference type="NCBI Taxonomy" id="46181"/>
    <lineage>
        <taxon>Bacteria</taxon>
        <taxon>Bacillati</taxon>
        <taxon>Actinomycetota</taxon>
        <taxon>Actinomycetes</taxon>
        <taxon>Streptosporangiales</taxon>
        <taxon>Streptosporangiaceae</taxon>
        <taxon>Nonomuraea</taxon>
    </lineage>
</organism>
<dbReference type="Pfam" id="PF01740">
    <property type="entry name" value="STAS"/>
    <property type="match status" value="1"/>
</dbReference>
<dbReference type="PANTHER" id="PTHR33495:SF2">
    <property type="entry name" value="ANTI-SIGMA FACTOR ANTAGONIST TM_1081-RELATED"/>
    <property type="match status" value="1"/>
</dbReference>
<dbReference type="InterPro" id="IPR002645">
    <property type="entry name" value="STAS_dom"/>
</dbReference>
<dbReference type="CDD" id="cd07043">
    <property type="entry name" value="STAS_anti-anti-sigma_factors"/>
    <property type="match status" value="1"/>
</dbReference>
<sequence length="115" mass="12551">MSPLTYDRRDLPGGLLITVAGELDSTNERGLESFVHEHHRLGQDLILDLGGLTFIDSRGLYLLLRLDAAMRERGGALRLAAVQDAPARVLRISGAWPAFDIHPDAQTAMHAHGTT</sequence>
<dbReference type="NCBIfam" id="TIGR00377">
    <property type="entry name" value="ant_ant_sig"/>
    <property type="match status" value="1"/>
</dbReference>
<evidence type="ECO:0000313" key="5">
    <source>
        <dbReference type="Proteomes" id="UP001589568"/>
    </source>
</evidence>